<protein>
    <submittedName>
        <fullName evidence="5">Cu(+)/Ag(+) efflux RND transporter periplasmic adaptor subunit CusB</fullName>
    </submittedName>
</protein>
<dbReference type="InterPro" id="IPR051909">
    <property type="entry name" value="MFP_Cation_Efflux"/>
</dbReference>
<dbReference type="PANTHER" id="PTHR30097">
    <property type="entry name" value="CATION EFFLUX SYSTEM PROTEIN CUSB"/>
    <property type="match status" value="1"/>
</dbReference>
<dbReference type="Pfam" id="PF19335">
    <property type="entry name" value="HMBD"/>
    <property type="match status" value="1"/>
</dbReference>
<evidence type="ECO:0000259" key="4">
    <source>
        <dbReference type="Pfam" id="PF25919"/>
    </source>
</evidence>
<reference evidence="5 6" key="1">
    <citation type="journal article" date="2018" name="BMC Microbiol.">
        <title>Genome sequencing of strains of the most prevalent clonal group of O1:K1:H7 Escherichia coli that causes neonatal meningitis in France.</title>
        <authorList>
            <person name="Geslain G."/>
            <person name="Birgy A."/>
            <person name="Adiba S."/>
            <person name="Magnan M."/>
            <person name="Courroux C."/>
            <person name="Levy C."/>
            <person name="Cohen R."/>
            <person name="Bidet P."/>
            <person name="Bonacorsi S."/>
        </authorList>
    </citation>
    <scope>NUCLEOTIDE SEQUENCE [LARGE SCALE GENOMIC DNA]</scope>
    <source>
        <strain evidence="5 6">S308</strain>
    </source>
</reference>
<dbReference type="InterPro" id="IPR058791">
    <property type="entry name" value="3HB_CusB"/>
</dbReference>
<dbReference type="Proteomes" id="UP000284508">
    <property type="component" value="Unassembled WGS sequence"/>
</dbReference>
<dbReference type="GO" id="GO:0046914">
    <property type="term" value="F:transition metal ion binding"/>
    <property type="evidence" value="ECO:0007669"/>
    <property type="project" value="TreeGrafter"/>
</dbReference>
<feature type="non-terminal residue" evidence="5">
    <location>
        <position position="230"/>
    </location>
</feature>
<gene>
    <name evidence="5" type="primary">cusB</name>
    <name evidence="5" type="ORF">D3C88_11335</name>
</gene>
<feature type="domain" description="Heavy metal binding" evidence="2">
    <location>
        <begin position="44"/>
        <end position="71"/>
    </location>
</feature>
<dbReference type="Pfam" id="PF25869">
    <property type="entry name" value="3HB_CusB"/>
    <property type="match status" value="1"/>
</dbReference>
<accession>A0A418GLT2</accession>
<organism evidence="5 6">
    <name type="scientific">Escherichia coli</name>
    <dbReference type="NCBI Taxonomy" id="562"/>
    <lineage>
        <taxon>Bacteria</taxon>
        <taxon>Pseudomonadati</taxon>
        <taxon>Pseudomonadota</taxon>
        <taxon>Gammaproteobacteria</taxon>
        <taxon>Enterobacterales</taxon>
        <taxon>Enterobacteriaceae</taxon>
        <taxon>Escherichia</taxon>
    </lineage>
</organism>
<dbReference type="GO" id="GO:0060003">
    <property type="term" value="P:copper ion export"/>
    <property type="evidence" value="ECO:0007669"/>
    <property type="project" value="TreeGrafter"/>
</dbReference>
<proteinExistence type="predicted"/>
<dbReference type="NCBIfam" id="NF007303">
    <property type="entry name" value="PRK09783.1"/>
    <property type="match status" value="1"/>
</dbReference>
<dbReference type="GO" id="GO:0030288">
    <property type="term" value="C:outer membrane-bounded periplasmic space"/>
    <property type="evidence" value="ECO:0007669"/>
    <property type="project" value="TreeGrafter"/>
</dbReference>
<dbReference type="Pfam" id="PF25919">
    <property type="entry name" value="BSH_CusB"/>
    <property type="match status" value="1"/>
</dbReference>
<feature type="domain" description="CusB-like three alpha-helical bundle" evidence="3">
    <location>
        <begin position="157"/>
        <end position="206"/>
    </location>
</feature>
<evidence type="ECO:0000259" key="2">
    <source>
        <dbReference type="Pfam" id="PF19335"/>
    </source>
</evidence>
<keyword evidence="1" id="KW-0813">Transport</keyword>
<dbReference type="Gene3D" id="6.10.140.730">
    <property type="match status" value="1"/>
</dbReference>
<evidence type="ECO:0000259" key="3">
    <source>
        <dbReference type="Pfam" id="PF25869"/>
    </source>
</evidence>
<dbReference type="AlphaFoldDB" id="A0A418GLT2"/>
<evidence type="ECO:0000313" key="6">
    <source>
        <dbReference type="Proteomes" id="UP000284508"/>
    </source>
</evidence>
<sequence length="230" mass="25243">MKKIALIIGSMIAGGIISAAGFTWFAKAELPAEKTSTAERKVLFWYDPMYPNTRFDKPGKSPFMDMDLVPKYADEESSASGVRIDPTQTQNLGVKTATVTRGPLTFAQSFPANVSYNEYQYAIVQARAAGFIDKVYPLTVGDKVQKGAPLLDLTIPDWVEAQSEYLLLRETGGTATQTEGILERLRLAGMPEADIRRLIATQKIQTRFTLKAPIDGVITAFDLRAGMNIA</sequence>
<evidence type="ECO:0000256" key="1">
    <source>
        <dbReference type="ARBA" id="ARBA00022448"/>
    </source>
</evidence>
<evidence type="ECO:0000313" key="5">
    <source>
        <dbReference type="EMBL" id="RIB41814.1"/>
    </source>
</evidence>
<dbReference type="PANTHER" id="PTHR30097:SF15">
    <property type="entry name" value="CATION EFFLUX SYSTEM PROTEIN CUSB"/>
    <property type="match status" value="1"/>
</dbReference>
<dbReference type="GO" id="GO:0015679">
    <property type="term" value="P:plasma membrane copper ion transport"/>
    <property type="evidence" value="ECO:0007669"/>
    <property type="project" value="TreeGrafter"/>
</dbReference>
<name>A0A418GLT2_ECOLX</name>
<dbReference type="InterPro" id="IPR045800">
    <property type="entry name" value="HMBD"/>
</dbReference>
<dbReference type="InterPro" id="IPR058790">
    <property type="entry name" value="BSH_CusB"/>
</dbReference>
<dbReference type="EMBL" id="QXHA01000714">
    <property type="protein sequence ID" value="RIB41814.1"/>
    <property type="molecule type" value="Genomic_DNA"/>
</dbReference>
<comment type="caution">
    <text evidence="5">The sequence shown here is derived from an EMBL/GenBank/DDBJ whole genome shotgun (WGS) entry which is preliminary data.</text>
</comment>
<feature type="domain" description="CusB-like barrel-sandwich hybrid" evidence="4">
    <location>
        <begin position="122"/>
        <end position="229"/>
    </location>
</feature>